<reference evidence="1" key="1">
    <citation type="submission" date="2014-09" db="EMBL/GenBank/DDBJ databases">
        <authorList>
            <person name="Magalhaes I.L.F."/>
            <person name="Oliveira U."/>
            <person name="Santos F.R."/>
            <person name="Vidigal T.H.D.A."/>
            <person name="Brescovit A.D."/>
            <person name="Santos A.J."/>
        </authorList>
    </citation>
    <scope>NUCLEOTIDE SEQUENCE</scope>
    <source>
        <tissue evidence="1">Shoot tissue taken approximately 20 cm above the soil surface</tissue>
    </source>
</reference>
<proteinExistence type="predicted"/>
<dbReference type="AlphaFoldDB" id="A0A0A9AYQ8"/>
<protein>
    <submittedName>
        <fullName evidence="1">Uncharacterized protein</fullName>
    </submittedName>
</protein>
<name>A0A0A9AYQ8_ARUDO</name>
<reference evidence="1" key="2">
    <citation type="journal article" date="2015" name="Data Brief">
        <title>Shoot transcriptome of the giant reed, Arundo donax.</title>
        <authorList>
            <person name="Barrero R.A."/>
            <person name="Guerrero F.D."/>
            <person name="Moolhuijzen P."/>
            <person name="Goolsby J.A."/>
            <person name="Tidwell J."/>
            <person name="Bellgard S.E."/>
            <person name="Bellgard M.I."/>
        </authorList>
    </citation>
    <scope>NUCLEOTIDE SEQUENCE</scope>
    <source>
        <tissue evidence="1">Shoot tissue taken approximately 20 cm above the soil surface</tissue>
    </source>
</reference>
<evidence type="ECO:0000313" key="1">
    <source>
        <dbReference type="EMBL" id="JAD56256.1"/>
    </source>
</evidence>
<organism evidence="1">
    <name type="scientific">Arundo donax</name>
    <name type="common">Giant reed</name>
    <name type="synonym">Donax arundinaceus</name>
    <dbReference type="NCBI Taxonomy" id="35708"/>
    <lineage>
        <taxon>Eukaryota</taxon>
        <taxon>Viridiplantae</taxon>
        <taxon>Streptophyta</taxon>
        <taxon>Embryophyta</taxon>
        <taxon>Tracheophyta</taxon>
        <taxon>Spermatophyta</taxon>
        <taxon>Magnoliopsida</taxon>
        <taxon>Liliopsida</taxon>
        <taxon>Poales</taxon>
        <taxon>Poaceae</taxon>
        <taxon>PACMAD clade</taxon>
        <taxon>Arundinoideae</taxon>
        <taxon>Arundineae</taxon>
        <taxon>Arundo</taxon>
    </lineage>
</organism>
<dbReference type="EMBL" id="GBRH01241639">
    <property type="protein sequence ID" value="JAD56256.1"/>
    <property type="molecule type" value="Transcribed_RNA"/>
</dbReference>
<accession>A0A0A9AYQ8</accession>
<sequence>MDEAQGKSRFLSSIITAILQFDDCVICDCGSGSGSGSAPVCHELRSW</sequence>